<sequence length="69" mass="8079">MKILAVVDGFGIYGNLLHYSFVISIVGSSFLVFFYLWKKGRLGMDEEAKYQMMNEEADLQRENQHDTKR</sequence>
<dbReference type="Proteomes" id="UP000069902">
    <property type="component" value="Chromosome cPNK"/>
</dbReference>
<keyword evidence="1" id="KW-0812">Transmembrane</keyword>
<keyword evidence="1" id="KW-1133">Transmembrane helix</keyword>
<name>A0A0U5JA57_9BACT</name>
<dbReference type="PATRIC" id="fig|389348.3.peg.33"/>
<evidence type="ECO:0000313" key="3">
    <source>
        <dbReference type="Proteomes" id="UP000069902"/>
    </source>
</evidence>
<dbReference type="EMBL" id="LN879502">
    <property type="protein sequence ID" value="CUI15668.1"/>
    <property type="molecule type" value="Genomic_DNA"/>
</dbReference>
<accession>A0A0U5JA57</accession>
<keyword evidence="3" id="KW-1185">Reference proteome</keyword>
<dbReference type="STRING" id="389348.PNK_0029"/>
<dbReference type="RefSeq" id="WP_032124717.1">
    <property type="nucleotide sequence ID" value="NZ_LN879502.1"/>
</dbReference>
<reference evidence="3" key="1">
    <citation type="submission" date="2015-09" db="EMBL/GenBank/DDBJ databases">
        <authorList>
            <person name="Bertelli C."/>
        </authorList>
    </citation>
    <scope>NUCLEOTIDE SEQUENCE [LARGE SCALE GENOMIC DNA]</scope>
    <source>
        <strain evidence="3">KNic</strain>
    </source>
</reference>
<dbReference type="InParanoid" id="A0A0U5JA57"/>
<proteinExistence type="predicted"/>
<organism evidence="2 3">
    <name type="scientific">Candidatus Protochlamydia naegleriophila</name>
    <dbReference type="NCBI Taxonomy" id="389348"/>
    <lineage>
        <taxon>Bacteria</taxon>
        <taxon>Pseudomonadati</taxon>
        <taxon>Chlamydiota</taxon>
        <taxon>Chlamydiia</taxon>
        <taxon>Parachlamydiales</taxon>
        <taxon>Parachlamydiaceae</taxon>
        <taxon>Candidatus Protochlamydia</taxon>
    </lineage>
</organism>
<dbReference type="KEGG" id="pnl:PNK_0029"/>
<keyword evidence="1" id="KW-0472">Membrane</keyword>
<protein>
    <submittedName>
        <fullName evidence="2">Conserved putative membrane protein</fullName>
    </submittedName>
</protein>
<gene>
    <name evidence="2" type="ORF">PNK_0029</name>
</gene>
<dbReference type="AlphaFoldDB" id="A0A0U5JA57"/>
<evidence type="ECO:0000313" key="2">
    <source>
        <dbReference type="EMBL" id="CUI15668.1"/>
    </source>
</evidence>
<feature type="transmembrane region" description="Helical" evidence="1">
    <location>
        <begin position="16"/>
        <end position="37"/>
    </location>
</feature>
<evidence type="ECO:0000256" key="1">
    <source>
        <dbReference type="SAM" id="Phobius"/>
    </source>
</evidence>